<reference evidence="3" key="1">
    <citation type="submission" date="2021-03" db="EMBL/GenBank/DDBJ databases">
        <title>Genome of Cognatishimia sp. F0-27.</title>
        <authorList>
            <person name="Ping X."/>
        </authorList>
    </citation>
    <scope>NUCLEOTIDE SEQUENCE [LARGE SCALE GENOMIC DNA]</scope>
    <source>
        <strain evidence="3">E313</strain>
    </source>
</reference>
<sequence>MIKFFRKIRQKMLTENKFSKYLIYAIGEIILVVIGILIALSINNWNNDKKDKQAELKYLNQIRKSLQENNLILKERIVNDERTLKFGDQLYNHFKTKKEINDSIKRILVVLLNDQMISFNIAAFENLKNDGLSFISNDDLKFEIINIYDKELKYIQNIFANQFENYLSGVINPFFSNNFEFVSNEKYMSAEPNNYQDLLSNNKITNIISMVNTMRSYAISNYSNTQKKINEIIIKLDKEIKTLNE</sequence>
<dbReference type="RefSeq" id="WP_227477664.1">
    <property type="nucleotide sequence ID" value="NZ_JAFMPT010000016.1"/>
</dbReference>
<keyword evidence="1" id="KW-0472">Membrane</keyword>
<feature type="transmembrane region" description="Helical" evidence="1">
    <location>
        <begin position="21"/>
        <end position="42"/>
    </location>
</feature>
<comment type="caution">
    <text evidence="2">The sequence shown here is derived from an EMBL/GenBank/DDBJ whole genome shotgun (WGS) entry which is preliminary data.</text>
</comment>
<name>A0ABS8ES96_9FLAO</name>
<proteinExistence type="predicted"/>
<reference evidence="3" key="2">
    <citation type="submission" date="2023-07" db="EMBL/GenBank/DDBJ databases">
        <title>Genome of Winogradskyella sp. E313.</title>
        <authorList>
            <person name="Zhou Y."/>
        </authorList>
    </citation>
    <scope>NUCLEOTIDE SEQUENCE [LARGE SCALE GENOMIC DNA]</scope>
    <source>
        <strain evidence="3">E313</strain>
    </source>
</reference>
<organism evidence="2 3">
    <name type="scientific">Winogradskyella immobilis</name>
    <dbReference type="NCBI Taxonomy" id="2816852"/>
    <lineage>
        <taxon>Bacteria</taxon>
        <taxon>Pseudomonadati</taxon>
        <taxon>Bacteroidota</taxon>
        <taxon>Flavobacteriia</taxon>
        <taxon>Flavobacteriales</taxon>
        <taxon>Flavobacteriaceae</taxon>
        <taxon>Winogradskyella</taxon>
    </lineage>
</organism>
<keyword evidence="1" id="KW-1133">Transmembrane helix</keyword>
<dbReference type="EMBL" id="JAFMPT010000016">
    <property type="protein sequence ID" value="MCC1485172.1"/>
    <property type="molecule type" value="Genomic_DNA"/>
</dbReference>
<dbReference type="Proteomes" id="UP000778797">
    <property type="component" value="Unassembled WGS sequence"/>
</dbReference>
<evidence type="ECO:0000256" key="1">
    <source>
        <dbReference type="SAM" id="Phobius"/>
    </source>
</evidence>
<protein>
    <submittedName>
        <fullName evidence="2">Uncharacterized protein</fullName>
    </submittedName>
</protein>
<evidence type="ECO:0000313" key="3">
    <source>
        <dbReference type="Proteomes" id="UP000778797"/>
    </source>
</evidence>
<dbReference type="InterPro" id="IPR045749">
    <property type="entry name" value="DUF6090"/>
</dbReference>
<gene>
    <name evidence="2" type="ORF">J1C55_11270</name>
</gene>
<dbReference type="Pfam" id="PF19578">
    <property type="entry name" value="DUF6090"/>
    <property type="match status" value="1"/>
</dbReference>
<keyword evidence="3" id="KW-1185">Reference proteome</keyword>
<keyword evidence="1" id="KW-0812">Transmembrane</keyword>
<evidence type="ECO:0000313" key="2">
    <source>
        <dbReference type="EMBL" id="MCC1485172.1"/>
    </source>
</evidence>
<accession>A0ABS8ES96</accession>